<gene>
    <name evidence="2" type="ORF">GCM10007925_11720</name>
</gene>
<proteinExistence type="predicted"/>
<dbReference type="Pfam" id="PF10067">
    <property type="entry name" value="DUF2306"/>
    <property type="match status" value="1"/>
</dbReference>
<organism evidence="2 3">
    <name type="scientific">Sphingomonas astaxanthinifaciens DSM 22298</name>
    <dbReference type="NCBI Taxonomy" id="1123267"/>
    <lineage>
        <taxon>Bacteria</taxon>
        <taxon>Pseudomonadati</taxon>
        <taxon>Pseudomonadota</taxon>
        <taxon>Alphaproteobacteria</taxon>
        <taxon>Sphingomonadales</taxon>
        <taxon>Sphingomonadaceae</taxon>
        <taxon>Sphingomonas</taxon>
    </lineage>
</organism>
<sequence>MTAAAFIRPTAPARPLDERGWVRLLIALSATLLTAVLVYGLVRWLAGMAPPTPWVRETALAIHLATVIPAMPLGAFVLLTRKGTIRHRWLGGLWLALMLITAGVSIFIRNLNHGSFSPIHLLTLVTLISIPRAWAAARRRDFAAHRRHMLIFYTGSMLIAGFFTFLPGRTMWQWAFA</sequence>
<feature type="transmembrane region" description="Helical" evidence="1">
    <location>
        <begin position="149"/>
        <end position="166"/>
    </location>
</feature>
<name>A0ABQ5Z609_9SPHN</name>
<keyword evidence="1" id="KW-1133">Transmembrane helix</keyword>
<dbReference type="EMBL" id="BSOO01000009">
    <property type="protein sequence ID" value="GLR47460.1"/>
    <property type="molecule type" value="Genomic_DNA"/>
</dbReference>
<keyword evidence="3" id="KW-1185">Reference proteome</keyword>
<feature type="transmembrane region" description="Helical" evidence="1">
    <location>
        <begin position="58"/>
        <end position="79"/>
    </location>
</feature>
<dbReference type="InterPro" id="IPR018750">
    <property type="entry name" value="DUF2306_membrane"/>
</dbReference>
<evidence type="ECO:0000313" key="2">
    <source>
        <dbReference type="EMBL" id="GLR47460.1"/>
    </source>
</evidence>
<keyword evidence="1" id="KW-0472">Membrane</keyword>
<keyword evidence="1" id="KW-0812">Transmembrane</keyword>
<feature type="transmembrane region" description="Helical" evidence="1">
    <location>
        <begin position="117"/>
        <end position="137"/>
    </location>
</feature>
<evidence type="ECO:0000256" key="1">
    <source>
        <dbReference type="SAM" id="Phobius"/>
    </source>
</evidence>
<protein>
    <submittedName>
        <fullName evidence="2">Membrane protein</fullName>
    </submittedName>
</protein>
<feature type="transmembrane region" description="Helical" evidence="1">
    <location>
        <begin position="91"/>
        <end position="111"/>
    </location>
</feature>
<reference evidence="3" key="1">
    <citation type="journal article" date="2019" name="Int. J. Syst. Evol. Microbiol.">
        <title>The Global Catalogue of Microorganisms (GCM) 10K type strain sequencing project: providing services to taxonomists for standard genome sequencing and annotation.</title>
        <authorList>
            <consortium name="The Broad Institute Genomics Platform"/>
            <consortium name="The Broad Institute Genome Sequencing Center for Infectious Disease"/>
            <person name="Wu L."/>
            <person name="Ma J."/>
        </authorList>
    </citation>
    <scope>NUCLEOTIDE SEQUENCE [LARGE SCALE GENOMIC DNA]</scope>
    <source>
        <strain evidence="3">NBRC 102146</strain>
    </source>
</reference>
<accession>A0ABQ5Z609</accession>
<feature type="transmembrane region" description="Helical" evidence="1">
    <location>
        <begin position="21"/>
        <end position="46"/>
    </location>
</feature>
<dbReference type="Proteomes" id="UP001156703">
    <property type="component" value="Unassembled WGS sequence"/>
</dbReference>
<evidence type="ECO:0000313" key="3">
    <source>
        <dbReference type="Proteomes" id="UP001156703"/>
    </source>
</evidence>
<comment type="caution">
    <text evidence="2">The sequence shown here is derived from an EMBL/GenBank/DDBJ whole genome shotgun (WGS) entry which is preliminary data.</text>
</comment>